<evidence type="ECO:0000313" key="3">
    <source>
        <dbReference type="Proteomes" id="UP000285211"/>
    </source>
</evidence>
<accession>A0A3S2V4W2</accession>
<sequence length="271" mass="32349">MEKQEEESNKKLAKRLGLTYDELMETDWHIETDESKEGIIYGNIIYFVEIPKRIRKKIIGLDGDNQVYLEHNYDYEDYYNDNYEDYFETIIANSHYYDSFQTEINNLIKLNKIDLDDTNLNKILKRQIYISAITCLETFLSDTFVNQTNENETYLRNFVETFPVFTNKRLNLNQIYEHFEKLNKIARKEMLDVIYHNLDKVENMYRATFKIDFPDIQELSKAVAQRHDLVHRNGKTKEGEEVNIDEESIKKLIAKIYDFVESISNLLKLKG</sequence>
<evidence type="ECO:0000313" key="2">
    <source>
        <dbReference type="EMBL" id="RVT76720.1"/>
    </source>
</evidence>
<keyword evidence="3" id="KW-1185">Reference proteome</keyword>
<dbReference type="EMBL" id="SACJ01000004">
    <property type="protein sequence ID" value="RVT76720.1"/>
    <property type="molecule type" value="Genomic_DNA"/>
</dbReference>
<evidence type="ECO:0000259" key="1">
    <source>
        <dbReference type="Pfam" id="PF18735"/>
    </source>
</evidence>
<dbReference type="Proteomes" id="UP000285211">
    <property type="component" value="Unassembled WGS sequence"/>
</dbReference>
<feature type="domain" description="RiboL-PSP-HEPN" evidence="1">
    <location>
        <begin position="103"/>
        <end position="268"/>
    </location>
</feature>
<gene>
    <name evidence="2" type="ORF">EOD40_09480</name>
</gene>
<reference evidence="2 3" key="1">
    <citation type="submission" date="2019-01" db="EMBL/GenBank/DDBJ databases">
        <authorList>
            <person name="Chen W.-M."/>
        </authorList>
    </citation>
    <scope>NUCLEOTIDE SEQUENCE [LARGE SCALE GENOMIC DNA]</scope>
    <source>
        <strain evidence="2 3">BBQ-12</strain>
    </source>
</reference>
<proteinExistence type="predicted"/>
<dbReference type="OrthoDB" id="1340280at2"/>
<dbReference type="InterPro" id="IPR041519">
    <property type="entry name" value="HEPN_RiboL-PSP"/>
</dbReference>
<dbReference type="Pfam" id="PF18735">
    <property type="entry name" value="HEPN_RiboL-PSP"/>
    <property type="match status" value="1"/>
</dbReference>
<organism evidence="2 3">
    <name type="scientific">Flavobacterium sufflavum</name>
    <dbReference type="NCBI Taxonomy" id="1921138"/>
    <lineage>
        <taxon>Bacteria</taxon>
        <taxon>Pseudomonadati</taxon>
        <taxon>Bacteroidota</taxon>
        <taxon>Flavobacteriia</taxon>
        <taxon>Flavobacteriales</taxon>
        <taxon>Flavobacteriaceae</taxon>
        <taxon>Flavobacterium</taxon>
    </lineage>
</organism>
<comment type="caution">
    <text evidence="2">The sequence shown here is derived from an EMBL/GenBank/DDBJ whole genome shotgun (WGS) entry which is preliminary data.</text>
</comment>
<name>A0A3S2V4W2_9FLAO</name>
<dbReference type="RefSeq" id="WP_128194927.1">
    <property type="nucleotide sequence ID" value="NZ_SACJ01000004.1"/>
</dbReference>
<dbReference type="AlphaFoldDB" id="A0A3S2V4W2"/>
<protein>
    <recommendedName>
        <fullName evidence="1">RiboL-PSP-HEPN domain-containing protein</fullName>
    </recommendedName>
</protein>